<evidence type="ECO:0000313" key="9">
    <source>
        <dbReference type="EMBL" id="TGN87582.1"/>
    </source>
</evidence>
<dbReference type="InterPro" id="IPR019797">
    <property type="entry name" value="Glutamate_5-kinase_CS"/>
</dbReference>
<dbReference type="GO" id="GO:0005524">
    <property type="term" value="F:ATP binding"/>
    <property type="evidence" value="ECO:0007669"/>
    <property type="project" value="UniProtKB-KW"/>
</dbReference>
<dbReference type="SUPFAM" id="SSF88697">
    <property type="entry name" value="PUA domain-like"/>
    <property type="match status" value="1"/>
</dbReference>
<evidence type="ECO:0000256" key="6">
    <source>
        <dbReference type="ARBA" id="ARBA00022777"/>
    </source>
</evidence>
<keyword evidence="4 9" id="KW-0808">Transferase</keyword>
<dbReference type="InterPro" id="IPR015947">
    <property type="entry name" value="PUA-like_sf"/>
</dbReference>
<dbReference type="GO" id="GO:0004349">
    <property type="term" value="F:glutamate 5-kinase activity"/>
    <property type="evidence" value="ECO:0007669"/>
    <property type="project" value="UniProtKB-EC"/>
</dbReference>
<dbReference type="InterPro" id="IPR005715">
    <property type="entry name" value="Glu_5kinase/COase_Synthase"/>
</dbReference>
<evidence type="ECO:0000256" key="2">
    <source>
        <dbReference type="ARBA" id="ARBA00022605"/>
    </source>
</evidence>
<dbReference type="Pfam" id="PF01472">
    <property type="entry name" value="PUA"/>
    <property type="match status" value="1"/>
</dbReference>
<evidence type="ECO:0000256" key="4">
    <source>
        <dbReference type="ARBA" id="ARBA00022679"/>
    </source>
</evidence>
<organism evidence="9 10">
    <name type="scientific">Streptomyces griseoluteus</name>
    <dbReference type="NCBI Taxonomy" id="29306"/>
    <lineage>
        <taxon>Bacteria</taxon>
        <taxon>Bacillati</taxon>
        <taxon>Actinomycetota</taxon>
        <taxon>Actinomycetes</taxon>
        <taxon>Kitasatosporales</taxon>
        <taxon>Streptomycetaceae</taxon>
        <taxon>Streptomyces</taxon>
    </lineage>
</organism>
<dbReference type="Pfam" id="PF00696">
    <property type="entry name" value="AA_kinase"/>
    <property type="match status" value="1"/>
</dbReference>
<dbReference type="InterPro" id="IPR002478">
    <property type="entry name" value="PUA"/>
</dbReference>
<dbReference type="PANTHER" id="PTHR43654:SF1">
    <property type="entry name" value="ISOPENTENYL PHOSPHATE KINASE"/>
    <property type="match status" value="1"/>
</dbReference>
<reference evidence="9 10" key="1">
    <citation type="submission" date="2019-04" db="EMBL/GenBank/DDBJ databases">
        <title>Streptomyces sp. nov. Bv016 isolated from bark of Buahinia variegata.</title>
        <authorList>
            <person name="Kanchanasin P."/>
            <person name="Tanasupawat S."/>
            <person name="Yuki M."/>
            <person name="Kudo T."/>
        </authorList>
    </citation>
    <scope>NUCLEOTIDE SEQUENCE [LARGE SCALE GENOMIC DNA]</scope>
    <source>
        <strain evidence="9 10">JCM 4765</strain>
    </source>
</reference>
<evidence type="ECO:0000256" key="3">
    <source>
        <dbReference type="ARBA" id="ARBA00022650"/>
    </source>
</evidence>
<keyword evidence="5" id="KW-0547">Nucleotide-binding</keyword>
<dbReference type="PRINTS" id="PR00474">
    <property type="entry name" value="GLU5KINASE"/>
</dbReference>
<dbReference type="PROSITE" id="PS50890">
    <property type="entry name" value="PUA"/>
    <property type="match status" value="1"/>
</dbReference>
<dbReference type="NCBIfam" id="TIGR01027">
    <property type="entry name" value="proB"/>
    <property type="match status" value="1"/>
</dbReference>
<keyword evidence="7" id="KW-0067">ATP-binding</keyword>
<keyword evidence="1" id="KW-0963">Cytoplasm</keyword>
<dbReference type="GO" id="GO:0008652">
    <property type="term" value="P:amino acid biosynthetic process"/>
    <property type="evidence" value="ECO:0007669"/>
    <property type="project" value="UniProtKB-KW"/>
</dbReference>
<dbReference type="PANTHER" id="PTHR43654">
    <property type="entry name" value="GLUTAMATE 5-KINASE"/>
    <property type="match status" value="1"/>
</dbReference>
<evidence type="ECO:0000256" key="5">
    <source>
        <dbReference type="ARBA" id="ARBA00022741"/>
    </source>
</evidence>
<feature type="domain" description="PUA" evidence="8">
    <location>
        <begin position="328"/>
        <end position="402"/>
    </location>
</feature>
<dbReference type="GO" id="GO:0003723">
    <property type="term" value="F:RNA binding"/>
    <property type="evidence" value="ECO:0007669"/>
    <property type="project" value="InterPro"/>
</dbReference>
<dbReference type="Proteomes" id="UP000298513">
    <property type="component" value="Unassembled WGS sequence"/>
</dbReference>
<keyword evidence="3" id="KW-0641">Proline biosynthesis</keyword>
<evidence type="ECO:0000256" key="7">
    <source>
        <dbReference type="ARBA" id="ARBA00022840"/>
    </source>
</evidence>
<evidence type="ECO:0000313" key="10">
    <source>
        <dbReference type="Proteomes" id="UP000298513"/>
    </source>
</evidence>
<proteinExistence type="predicted"/>
<dbReference type="GO" id="GO:0005829">
    <property type="term" value="C:cytosol"/>
    <property type="evidence" value="ECO:0007669"/>
    <property type="project" value="TreeGrafter"/>
</dbReference>
<dbReference type="SUPFAM" id="SSF53633">
    <property type="entry name" value="Carbamate kinase-like"/>
    <property type="match status" value="1"/>
</dbReference>
<dbReference type="InterPro" id="IPR036393">
    <property type="entry name" value="AceGlu_kinase-like_sf"/>
</dbReference>
<dbReference type="InterPro" id="IPR001057">
    <property type="entry name" value="Glu/AcGlu_kinase"/>
</dbReference>
<accession>A0A4Z1DSW2</accession>
<sequence length="411" mass="42460">MSGGPAHRVPFPRRPRILRAASYSFSPLSVSALSASLLIRVRRGCERLPETEALRTADATASTCVVIKIGSSSLVEGAGVDAAKADVVAGMVRRLRDEGLTTVVVASGAIALGRETLGDGPGEAGTRRQVMAALGQGPHFQAVGAAFARQDLTCAQFLLTPRDIWEPEHGASVRAALLHTLAAGVVPVVNENDAIMVRNNDVLAALLAARLGARTLMLLTDVDGLYDRNPRLHPDARRIDVVDTITAGLEAAAGGADSAHGTGGMAAKLGAARIATRSGVPTVIARFDGADAAVEACRGRPRGTLVRATRTADPLQALWCAFAQPPGGRLVCTPDGEAALAARGPLDRQGVAAADGDFPAGTVIDLVTAHGDLLARGRARGSAKEITRLPAGAPVLHPDEYVSLLEVEPCP</sequence>
<dbReference type="InterPro" id="IPR001048">
    <property type="entry name" value="Asp/Glu/Uridylate_kinase"/>
</dbReference>
<keyword evidence="6 9" id="KW-0418">Kinase</keyword>
<keyword evidence="10" id="KW-1185">Reference proteome</keyword>
<dbReference type="FunFam" id="3.40.1160.10:FF:000006">
    <property type="entry name" value="Glutamate 5-kinase"/>
    <property type="match status" value="1"/>
</dbReference>
<comment type="caution">
    <text evidence="9">The sequence shown here is derived from an EMBL/GenBank/DDBJ whole genome shotgun (WGS) entry which is preliminary data.</text>
</comment>
<dbReference type="EMBL" id="SRRU01000001">
    <property type="protein sequence ID" value="TGN87582.1"/>
    <property type="molecule type" value="Genomic_DNA"/>
</dbReference>
<evidence type="ECO:0000256" key="1">
    <source>
        <dbReference type="ARBA" id="ARBA00022490"/>
    </source>
</evidence>
<keyword evidence="2" id="KW-0028">Amino-acid biosynthesis</keyword>
<dbReference type="Gene3D" id="3.40.1160.10">
    <property type="entry name" value="Acetylglutamate kinase-like"/>
    <property type="match status" value="1"/>
</dbReference>
<dbReference type="AlphaFoldDB" id="A0A4Z1DSW2"/>
<dbReference type="SMART" id="SM00359">
    <property type="entry name" value="PUA"/>
    <property type="match status" value="1"/>
</dbReference>
<dbReference type="EC" id="2.7.2.11" evidence="9"/>
<dbReference type="PROSITE" id="PS00902">
    <property type="entry name" value="GLUTAMATE_5_KINASE"/>
    <property type="match status" value="1"/>
</dbReference>
<gene>
    <name evidence="9" type="primary">proB</name>
    <name evidence="9" type="ORF">E5082_04090</name>
</gene>
<protein>
    <submittedName>
        <fullName evidence="9">Glutamate 5-kinase</fullName>
        <ecNumber evidence="9">2.7.2.11</ecNumber>
    </submittedName>
</protein>
<evidence type="ECO:0000259" key="8">
    <source>
        <dbReference type="SMART" id="SM00359"/>
    </source>
</evidence>
<name>A0A4Z1DSW2_STRGP</name>